<evidence type="ECO:0000256" key="8">
    <source>
        <dbReference type="PIRSR" id="PIRSR000451-1"/>
    </source>
</evidence>
<dbReference type="EMBL" id="JAYMYS010000002">
    <property type="protein sequence ID" value="KAK7405984.1"/>
    <property type="molecule type" value="Genomic_DNA"/>
</dbReference>
<dbReference type="GO" id="GO:0009813">
    <property type="term" value="P:flavonoid biosynthetic process"/>
    <property type="evidence" value="ECO:0007669"/>
    <property type="project" value="UniProtKB-KW"/>
</dbReference>
<proteinExistence type="inferred from homology"/>
<dbReference type="InterPro" id="IPR018088">
    <property type="entry name" value="Chalcone/stilbene_synthase_AS"/>
</dbReference>
<evidence type="ECO:0000256" key="1">
    <source>
        <dbReference type="ARBA" id="ARBA00002969"/>
    </source>
</evidence>
<dbReference type="PIRSF" id="PIRSF000451">
    <property type="entry name" value="PKS_III"/>
    <property type="match status" value="1"/>
</dbReference>
<evidence type="ECO:0000256" key="9">
    <source>
        <dbReference type="RuleBase" id="RU003633"/>
    </source>
</evidence>
<dbReference type="EC" id="2.3.1.74" evidence="4"/>
<protein>
    <recommendedName>
        <fullName evidence="4">chalcone synthase</fullName>
        <ecNumber evidence="4">2.3.1.74</ecNumber>
    </recommendedName>
</protein>
<keyword evidence="13" id="KW-1185">Reference proteome</keyword>
<comment type="caution">
    <text evidence="12">The sequence shown here is derived from an EMBL/GenBank/DDBJ whole genome shotgun (WGS) entry which is preliminary data.</text>
</comment>
<evidence type="ECO:0000313" key="12">
    <source>
        <dbReference type="EMBL" id="KAK7405984.1"/>
    </source>
</evidence>
<dbReference type="InterPro" id="IPR011141">
    <property type="entry name" value="Polyketide_synthase_type-III"/>
</dbReference>
<name>A0AAN9XSJ6_PSOTE</name>
<evidence type="ECO:0000313" key="13">
    <source>
        <dbReference type="Proteomes" id="UP001386955"/>
    </source>
</evidence>
<dbReference type="InterPro" id="IPR012328">
    <property type="entry name" value="Chalcone/stilbene_synt_C"/>
</dbReference>
<dbReference type="Pfam" id="PF00195">
    <property type="entry name" value="Chal_sti_synt_N"/>
    <property type="match status" value="1"/>
</dbReference>
<comment type="function">
    <text evidence="1">The primary product of this enzyme is 4,2',4',6'-tetrahydroxychalcone (also termed naringenin-chalcone or chalcone) which can under specific conditions spontaneously isomerize into naringenin.</text>
</comment>
<evidence type="ECO:0000259" key="10">
    <source>
        <dbReference type="Pfam" id="PF00195"/>
    </source>
</evidence>
<organism evidence="12 13">
    <name type="scientific">Psophocarpus tetragonolobus</name>
    <name type="common">Winged bean</name>
    <name type="synonym">Dolichos tetragonolobus</name>
    <dbReference type="NCBI Taxonomy" id="3891"/>
    <lineage>
        <taxon>Eukaryota</taxon>
        <taxon>Viridiplantae</taxon>
        <taxon>Streptophyta</taxon>
        <taxon>Embryophyta</taxon>
        <taxon>Tracheophyta</taxon>
        <taxon>Spermatophyta</taxon>
        <taxon>Magnoliopsida</taxon>
        <taxon>eudicotyledons</taxon>
        <taxon>Gunneridae</taxon>
        <taxon>Pentapetalae</taxon>
        <taxon>rosids</taxon>
        <taxon>fabids</taxon>
        <taxon>Fabales</taxon>
        <taxon>Fabaceae</taxon>
        <taxon>Papilionoideae</taxon>
        <taxon>50 kb inversion clade</taxon>
        <taxon>NPAAA clade</taxon>
        <taxon>indigoferoid/millettioid clade</taxon>
        <taxon>Phaseoleae</taxon>
        <taxon>Psophocarpus</taxon>
    </lineage>
</organism>
<keyword evidence="6" id="KW-0284">Flavonoid biosynthesis</keyword>
<evidence type="ECO:0000256" key="6">
    <source>
        <dbReference type="ARBA" id="ARBA00023241"/>
    </source>
</evidence>
<feature type="active site" description="Acyl-thioester intermediate" evidence="8">
    <location>
        <position position="214"/>
    </location>
</feature>
<dbReference type="FunFam" id="3.40.47.10:FF:000025">
    <property type="entry name" value="Chalcone synthase 2"/>
    <property type="match status" value="1"/>
</dbReference>
<dbReference type="PROSITE" id="PS00441">
    <property type="entry name" value="CHALCONE_SYNTH"/>
    <property type="match status" value="1"/>
</dbReference>
<keyword evidence="7 9" id="KW-0012">Acyltransferase</keyword>
<dbReference type="InterPro" id="IPR016039">
    <property type="entry name" value="Thiolase-like"/>
</dbReference>
<comment type="similarity">
    <text evidence="3 9">Belongs to the thiolase-like superfamily. Chalcone/stilbene synthases family.</text>
</comment>
<dbReference type="AlphaFoldDB" id="A0AAN9XSJ6"/>
<evidence type="ECO:0000259" key="11">
    <source>
        <dbReference type="Pfam" id="PF02797"/>
    </source>
</evidence>
<feature type="domain" description="Chalcone/stilbene synthase C-terminal" evidence="11">
    <location>
        <begin position="288"/>
        <end position="438"/>
    </location>
</feature>
<evidence type="ECO:0000256" key="5">
    <source>
        <dbReference type="ARBA" id="ARBA00022679"/>
    </source>
</evidence>
<accession>A0AAN9XSJ6</accession>
<feature type="domain" description="Chalcone/stilbene synthase N-terminal" evidence="10">
    <location>
        <begin position="56"/>
        <end position="278"/>
    </location>
</feature>
<evidence type="ECO:0000256" key="4">
    <source>
        <dbReference type="ARBA" id="ARBA00012975"/>
    </source>
</evidence>
<evidence type="ECO:0000256" key="2">
    <source>
        <dbReference type="ARBA" id="ARBA00004966"/>
    </source>
</evidence>
<dbReference type="Pfam" id="PF02797">
    <property type="entry name" value="Chal_sti_synt_C"/>
    <property type="match status" value="1"/>
</dbReference>
<dbReference type="PANTHER" id="PTHR11877:SF62">
    <property type="entry name" value="CHALCONE SYNTHASE 7"/>
    <property type="match status" value="1"/>
</dbReference>
<reference evidence="12 13" key="1">
    <citation type="submission" date="2024-01" db="EMBL/GenBank/DDBJ databases">
        <title>The genomes of 5 underutilized Papilionoideae crops provide insights into root nodulation and disease resistanc.</title>
        <authorList>
            <person name="Jiang F."/>
        </authorList>
    </citation>
    <scope>NUCLEOTIDE SEQUENCE [LARGE SCALE GENOMIC DNA]</scope>
    <source>
        <strain evidence="12">DUOXIRENSHENG_FW03</strain>
        <tissue evidence="12">Leaves</tissue>
    </source>
</reference>
<dbReference type="GO" id="GO:0030639">
    <property type="term" value="P:polyketide biosynthetic process"/>
    <property type="evidence" value="ECO:0007669"/>
    <property type="project" value="TreeGrafter"/>
</dbReference>
<evidence type="ECO:0000256" key="7">
    <source>
        <dbReference type="ARBA" id="ARBA00023315"/>
    </source>
</evidence>
<dbReference type="CDD" id="cd00831">
    <property type="entry name" value="CHS_like"/>
    <property type="match status" value="1"/>
</dbReference>
<dbReference type="Proteomes" id="UP001386955">
    <property type="component" value="Unassembled WGS sequence"/>
</dbReference>
<sequence length="439" mass="48509">MQVRKPTTCLVFGGLMVVARQEQNIIANSMKVVLYCVEFHHFIQSHSKTKMVSVAEIRKAQRAEGPATILAIGTANPPNCVDQSTYPDYYFRITNSEHMTELKDKFQRMCDKSMIKKRYMYLTEEILKENPNLCAYMAPSLDARQDMVVVEVPRLGKEAATKAIKEWGQAKSKITHLIFCTTSGVDMPGADYQLTKLLGLRPSVKRYMMYQQGCFAGGTVLRLAKDLAENNKGARVLVVCSEITAVTFRGPTDTHLDSLVGQALFGDGAAAVIVGSDPIPQIEKPLYELVWTAQTIAPDSEGAIDGHLREAGLTFHLLKDVPGIVSKNIDKALFEAFNPLNISDYNSIFWIAHPGGPAILDQVEQKLALKPEKMKATREVLSQYGNMSSACVLFILDEMRRKSAQDGLQTTGEGLEWGVLFGFGPGLTIETVVLRSVPI</sequence>
<keyword evidence="5 9" id="KW-0808">Transferase</keyword>
<comment type="pathway">
    <text evidence="2">Secondary metabolite biosynthesis; flavonoid biosynthesis.</text>
</comment>
<dbReference type="Gene3D" id="3.40.47.10">
    <property type="match status" value="2"/>
</dbReference>
<dbReference type="FunFam" id="3.40.47.10:FF:000014">
    <property type="entry name" value="Chalcone synthase 1"/>
    <property type="match status" value="1"/>
</dbReference>
<evidence type="ECO:0000256" key="3">
    <source>
        <dbReference type="ARBA" id="ARBA00005531"/>
    </source>
</evidence>
<dbReference type="InterPro" id="IPR001099">
    <property type="entry name" value="Chalcone/stilbene_synt_N"/>
</dbReference>
<gene>
    <name evidence="12" type="ORF">VNO78_07596</name>
</gene>
<dbReference type="SUPFAM" id="SSF53901">
    <property type="entry name" value="Thiolase-like"/>
    <property type="match status" value="2"/>
</dbReference>
<dbReference type="GO" id="GO:0016210">
    <property type="term" value="F:naringenin-chalcone synthase activity"/>
    <property type="evidence" value="ECO:0007669"/>
    <property type="project" value="UniProtKB-EC"/>
</dbReference>
<dbReference type="PANTHER" id="PTHR11877">
    <property type="entry name" value="HYDROXYMETHYLGLUTARYL-COA SYNTHASE"/>
    <property type="match status" value="1"/>
</dbReference>